<comment type="subcellular location">
    <subcellularLocation>
        <location evidence="1">Membrane</location>
    </subcellularLocation>
</comment>
<keyword evidence="6 7" id="KW-0472">Membrane</keyword>
<feature type="transmembrane region" description="Helical" evidence="7">
    <location>
        <begin position="47"/>
        <end position="67"/>
    </location>
</feature>
<feature type="transmembrane region" description="Helical" evidence="7">
    <location>
        <begin position="373"/>
        <end position="394"/>
    </location>
</feature>
<dbReference type="InterPro" id="IPR013057">
    <property type="entry name" value="AA_transpt_TM"/>
</dbReference>
<evidence type="ECO:0000256" key="7">
    <source>
        <dbReference type="SAM" id="Phobius"/>
    </source>
</evidence>
<evidence type="ECO:0000259" key="8">
    <source>
        <dbReference type="Pfam" id="PF01490"/>
    </source>
</evidence>
<evidence type="ECO:0000313" key="9">
    <source>
        <dbReference type="EMBL" id="ABR17142.1"/>
    </source>
</evidence>
<dbReference type="AlphaFoldDB" id="B8LNB2"/>
<feature type="domain" description="Amino acid transporter transmembrane" evidence="8">
    <location>
        <begin position="20"/>
        <end position="229"/>
    </location>
</feature>
<feature type="domain" description="Amino acid transporter transmembrane" evidence="8">
    <location>
        <begin position="231"/>
        <end position="397"/>
    </location>
</feature>
<sequence>MDDNGNHHHLHYNASEDKAGTLWTAVANILTALIGAVLFVPWGVAQLGWIAGPVAMIMFALVSWYSALLLVDCYRSPDPISGPIRNCRYRDAVQVNLGERYARLCALVQYIIFYGVCVSSTLTAAISVRAIRQSNCYHKKGHESLCHFPESIYMILYGAIQVILCQIPNFHKIWALSIVAATMSTTYATLGFCISIAKVIENGKILGSLGGITTTTSLTQAQKVWQILQGLAFGENTPGNLLAGFGFYEPYWLIDFANACIVVNMVGSYQVFCQQIFAFIEGWISHKWPSNKLINKGIQIRVPLCGLCRVNILRVCWRIAFVVSTTYIAILFPLFNAVLGILGAVNFWPLVVYFPVEMHIVRNKIPRWTLKWSLLQTLSFISFLVSVVTAAGSIEGLVKDKIT</sequence>
<evidence type="ECO:0000256" key="6">
    <source>
        <dbReference type="ARBA" id="ARBA00023136"/>
    </source>
</evidence>
<feature type="transmembrane region" description="Helical" evidence="7">
    <location>
        <begin position="152"/>
        <end position="169"/>
    </location>
</feature>
<keyword evidence="4" id="KW-0029">Amino-acid transport</keyword>
<feature type="transmembrane region" description="Helical" evidence="7">
    <location>
        <begin position="20"/>
        <end position="40"/>
    </location>
</feature>
<keyword evidence="3 7" id="KW-0812">Transmembrane</keyword>
<evidence type="ECO:0000256" key="4">
    <source>
        <dbReference type="ARBA" id="ARBA00022970"/>
    </source>
</evidence>
<feature type="transmembrane region" description="Helical" evidence="7">
    <location>
        <begin position="107"/>
        <end position="131"/>
    </location>
</feature>
<dbReference type="GO" id="GO:0006865">
    <property type="term" value="P:amino acid transport"/>
    <property type="evidence" value="ECO:0007669"/>
    <property type="project" value="UniProtKB-KW"/>
</dbReference>
<dbReference type="Pfam" id="PF01490">
    <property type="entry name" value="Aa_trans"/>
    <property type="match status" value="2"/>
</dbReference>
<evidence type="ECO:0000256" key="2">
    <source>
        <dbReference type="ARBA" id="ARBA00022448"/>
    </source>
</evidence>
<keyword evidence="5 7" id="KW-1133">Transmembrane helix</keyword>
<evidence type="ECO:0000256" key="5">
    <source>
        <dbReference type="ARBA" id="ARBA00022989"/>
    </source>
</evidence>
<name>B8LNB2_PICSI</name>
<evidence type="ECO:0000256" key="1">
    <source>
        <dbReference type="ARBA" id="ARBA00004370"/>
    </source>
</evidence>
<organism evidence="9">
    <name type="scientific">Picea sitchensis</name>
    <name type="common">Sitka spruce</name>
    <name type="synonym">Pinus sitchensis</name>
    <dbReference type="NCBI Taxonomy" id="3332"/>
    <lineage>
        <taxon>Eukaryota</taxon>
        <taxon>Viridiplantae</taxon>
        <taxon>Streptophyta</taxon>
        <taxon>Embryophyta</taxon>
        <taxon>Tracheophyta</taxon>
        <taxon>Spermatophyta</taxon>
        <taxon>Pinopsida</taxon>
        <taxon>Pinidae</taxon>
        <taxon>Conifers I</taxon>
        <taxon>Pinales</taxon>
        <taxon>Pinaceae</taxon>
        <taxon>Picea</taxon>
    </lineage>
</organism>
<protein>
    <recommendedName>
        <fullName evidence="8">Amino acid transporter transmembrane domain-containing protein</fullName>
    </recommendedName>
</protein>
<proteinExistence type="evidence at transcript level"/>
<reference evidence="9" key="1">
    <citation type="submission" date="2007-06" db="EMBL/GenBank/DDBJ databases">
        <title>Full length cDNA sequences from Sitka Spruce (Picea sitchensis).</title>
        <authorList>
            <person name="Ralph S.G."/>
            <person name="Chun H.E."/>
            <person name="Liao N."/>
            <person name="Ali J."/>
            <person name="Reid K."/>
            <person name="Kolosova N."/>
            <person name="Cooper N."/>
            <person name="Cullis C."/>
            <person name="Jancsik S."/>
            <person name="Moore R."/>
            <person name="Mayo M."/>
            <person name="Wagner S."/>
            <person name="Holt R.A."/>
            <person name="Jones S.J.M."/>
            <person name="Marra M.A."/>
            <person name="Ritland C.E."/>
            <person name="Ritland K."/>
            <person name="Bohlmann J."/>
        </authorList>
    </citation>
    <scope>NUCLEOTIDE SEQUENCE</scope>
    <source>
        <tissue evidence="9">Green portion of the leader tissue</tissue>
    </source>
</reference>
<accession>B8LNB2</accession>
<feature type="transmembrane region" description="Helical" evidence="7">
    <location>
        <begin position="175"/>
        <end position="197"/>
    </location>
</feature>
<dbReference type="PANTHER" id="PTHR48017">
    <property type="entry name" value="OS05G0424000 PROTEIN-RELATED"/>
    <property type="match status" value="1"/>
</dbReference>
<feature type="transmembrane region" description="Helical" evidence="7">
    <location>
        <begin position="315"/>
        <end position="335"/>
    </location>
</feature>
<keyword evidence="2" id="KW-0813">Transport</keyword>
<dbReference type="GO" id="GO:0016020">
    <property type="term" value="C:membrane"/>
    <property type="evidence" value="ECO:0007669"/>
    <property type="project" value="UniProtKB-SubCell"/>
</dbReference>
<evidence type="ECO:0000256" key="3">
    <source>
        <dbReference type="ARBA" id="ARBA00022692"/>
    </source>
</evidence>
<dbReference type="EMBL" id="EF677309">
    <property type="protein sequence ID" value="ABR17142.1"/>
    <property type="molecule type" value="mRNA"/>
</dbReference>